<evidence type="ECO:0000313" key="3">
    <source>
        <dbReference type="Proteomes" id="UP000663845"/>
    </source>
</evidence>
<name>A0A815N514_9BILA</name>
<reference evidence="1" key="1">
    <citation type="submission" date="2021-02" db="EMBL/GenBank/DDBJ databases">
        <authorList>
            <person name="Nowell W R."/>
        </authorList>
    </citation>
    <scope>NUCLEOTIDE SEQUENCE</scope>
</reference>
<comment type="caution">
    <text evidence="1">The sequence shown here is derived from an EMBL/GenBank/DDBJ whole genome shotgun (WGS) entry which is preliminary data.</text>
</comment>
<dbReference type="EMBL" id="CAJNOG010001245">
    <property type="protein sequence ID" value="CAF1424892.1"/>
    <property type="molecule type" value="Genomic_DNA"/>
</dbReference>
<gene>
    <name evidence="1" type="ORF">JYZ213_LOCUS39208</name>
    <name evidence="2" type="ORF">OXD698_LOCUS28600</name>
</gene>
<dbReference type="EMBL" id="CAJOAZ010003102">
    <property type="protein sequence ID" value="CAF3984834.1"/>
    <property type="molecule type" value="Genomic_DNA"/>
</dbReference>
<evidence type="ECO:0000313" key="2">
    <source>
        <dbReference type="EMBL" id="CAF3984834.1"/>
    </source>
</evidence>
<protein>
    <submittedName>
        <fullName evidence="1">Uncharacterized protein</fullName>
    </submittedName>
</protein>
<dbReference type="AlphaFoldDB" id="A0A815N514"/>
<organism evidence="1 3">
    <name type="scientific">Adineta steineri</name>
    <dbReference type="NCBI Taxonomy" id="433720"/>
    <lineage>
        <taxon>Eukaryota</taxon>
        <taxon>Metazoa</taxon>
        <taxon>Spiralia</taxon>
        <taxon>Gnathifera</taxon>
        <taxon>Rotifera</taxon>
        <taxon>Eurotatoria</taxon>
        <taxon>Bdelloidea</taxon>
        <taxon>Adinetida</taxon>
        <taxon>Adinetidae</taxon>
        <taxon>Adineta</taxon>
    </lineage>
</organism>
<proteinExistence type="predicted"/>
<accession>A0A815N514</accession>
<dbReference type="Proteomes" id="UP000663844">
    <property type="component" value="Unassembled WGS sequence"/>
</dbReference>
<dbReference type="SUPFAM" id="SSF52047">
    <property type="entry name" value="RNI-like"/>
    <property type="match status" value="1"/>
</dbReference>
<evidence type="ECO:0000313" key="1">
    <source>
        <dbReference type="EMBL" id="CAF1424892.1"/>
    </source>
</evidence>
<dbReference type="Proteomes" id="UP000663845">
    <property type="component" value="Unassembled WGS sequence"/>
</dbReference>
<sequence length="554" mass="64740">MISKTKFDRFYSKLFGFLTFEGQIISLKLSNSTNTCNQIYWFLAFGSLKYLRKLESLTMLEVKPTNFEDILSALPSLKKLRHFSFHTKYQMGSSLLTALPSLAIEKLSIPQLYSDPPSNKICLVKHLTVSVICILERLFDYFKCAPMLKYLSINELKSDEIIVNPTQAICLTTLIIREMEKPQFSKLEIIFKNTPNLKKLILSTKQSINILDASHWQHLISSLLPHLNIFKFNFRVQFRRYNETTLTNEEIFGKYLEFQNDFWHQQHQWHTVYESNDDCAIISTIPYYSDEFTLKSSTQISSKQLINNRDIFKKVTHLNLHQRAFNNCADQYFSNIEFLTLAYPAFDIQDLESMRNIIDLPKLKFLGIEKGHTLDSPSIILEILKQAPNIRAIAIPTEVFLSFFDNNDLCFYLNRIIKKLTITTNYMFPYRLGFIDTHKIPQFCEIFSNLGHLQCSIHKWDDFINIWSQLPKLARITITSQLTPPDGIDLYEKVRSISSINFLYDYDTTGAVSQFLSPATPVYNALFIWTRENQKLIIITYFTFVNTIIKRKNK</sequence>